<feature type="signal peptide" evidence="1">
    <location>
        <begin position="1"/>
        <end position="30"/>
    </location>
</feature>
<dbReference type="CDD" id="cd01344">
    <property type="entry name" value="PL2_Passenger_AT"/>
    <property type="match status" value="1"/>
</dbReference>
<dbReference type="InterPro" id="IPR051551">
    <property type="entry name" value="Autotransporter_adhesion"/>
</dbReference>
<organism evidence="3 4">
    <name type="scientific">Aminobacter anthyllidis</name>
    <dbReference type="NCBI Taxonomy" id="1035067"/>
    <lineage>
        <taxon>Bacteria</taxon>
        <taxon>Pseudomonadati</taxon>
        <taxon>Pseudomonadota</taxon>
        <taxon>Alphaproteobacteria</taxon>
        <taxon>Hyphomicrobiales</taxon>
        <taxon>Phyllobacteriaceae</taxon>
        <taxon>Aminobacter</taxon>
    </lineage>
</organism>
<name>A0A9X1D2G0_9HYPH</name>
<comment type="caution">
    <text evidence="3">The sequence shown here is derived from an EMBL/GenBank/DDBJ whole genome shotgun (WGS) entry which is preliminary data.</text>
</comment>
<dbReference type="Pfam" id="PF03797">
    <property type="entry name" value="Autotransporter"/>
    <property type="match status" value="1"/>
</dbReference>
<keyword evidence="1" id="KW-0732">Signal</keyword>
<gene>
    <name evidence="3" type="ORF">J1C56_06105</name>
</gene>
<dbReference type="AlphaFoldDB" id="A0A9X1D2G0"/>
<evidence type="ECO:0000259" key="2">
    <source>
        <dbReference type="PROSITE" id="PS51208"/>
    </source>
</evidence>
<proteinExistence type="predicted"/>
<dbReference type="NCBIfam" id="TIGR01414">
    <property type="entry name" value="autotrans_barl"/>
    <property type="match status" value="1"/>
</dbReference>
<dbReference type="PRINTS" id="PR01484">
    <property type="entry name" value="PRTACTNFAMLY"/>
</dbReference>
<reference evidence="3" key="1">
    <citation type="journal article" date="2021" name="Microorganisms">
        <title>Phylogenomic Reconstruction and Metabolic Potential of the Genus Aminobacter.</title>
        <authorList>
            <person name="Artuso I."/>
            <person name="Turrini P."/>
            <person name="Pirolo M."/>
            <person name="Lugli G.A."/>
            <person name="Ventura M."/>
            <person name="Visca P."/>
        </authorList>
    </citation>
    <scope>NUCLEOTIDE SEQUENCE</scope>
    <source>
        <strain evidence="3">LMG 26462</strain>
    </source>
</reference>
<dbReference type="PROSITE" id="PS51257">
    <property type="entry name" value="PROKAR_LIPOPROTEIN"/>
    <property type="match status" value="1"/>
</dbReference>
<dbReference type="Proteomes" id="UP001138921">
    <property type="component" value="Unassembled WGS sequence"/>
</dbReference>
<evidence type="ECO:0000313" key="4">
    <source>
        <dbReference type="Proteomes" id="UP001138921"/>
    </source>
</evidence>
<dbReference type="SUPFAM" id="SSF51126">
    <property type="entry name" value="Pectin lyase-like"/>
    <property type="match status" value="1"/>
</dbReference>
<dbReference type="InterPro" id="IPR043990">
    <property type="entry name" value="AC_1"/>
</dbReference>
<dbReference type="PROSITE" id="PS51208">
    <property type="entry name" value="AUTOTRANSPORTER"/>
    <property type="match status" value="1"/>
</dbReference>
<dbReference type="InterPro" id="IPR005546">
    <property type="entry name" value="Autotransporte_beta"/>
</dbReference>
<dbReference type="InterPro" id="IPR003991">
    <property type="entry name" value="Pertactin_virulence_factor"/>
</dbReference>
<dbReference type="InterPro" id="IPR036709">
    <property type="entry name" value="Autotransporte_beta_dom_sf"/>
</dbReference>
<evidence type="ECO:0000313" key="3">
    <source>
        <dbReference type="EMBL" id="MBT1155160.1"/>
    </source>
</evidence>
<dbReference type="SMART" id="SM00869">
    <property type="entry name" value="Autotransporter"/>
    <property type="match status" value="1"/>
</dbReference>
<dbReference type="PANTHER" id="PTHR35037">
    <property type="entry name" value="C-TERMINAL REGION OF AIDA-LIKE PROTEIN"/>
    <property type="match status" value="1"/>
</dbReference>
<dbReference type="Pfam" id="PF18883">
    <property type="entry name" value="AC_1"/>
    <property type="match status" value="1"/>
</dbReference>
<dbReference type="SUPFAM" id="SSF103515">
    <property type="entry name" value="Autotransporter"/>
    <property type="match status" value="1"/>
</dbReference>
<dbReference type="RefSeq" id="WP_214387030.1">
    <property type="nucleotide sequence ID" value="NZ_JAFLWW010000002.1"/>
</dbReference>
<keyword evidence="4" id="KW-1185">Reference proteome</keyword>
<protein>
    <submittedName>
        <fullName evidence="3">Autotransporter outer membrane beta-barrel domain-containing protein</fullName>
    </submittedName>
</protein>
<dbReference type="GO" id="GO:0019867">
    <property type="term" value="C:outer membrane"/>
    <property type="evidence" value="ECO:0007669"/>
    <property type="project" value="InterPro"/>
</dbReference>
<dbReference type="InterPro" id="IPR006315">
    <property type="entry name" value="OM_autotransptr_brl_dom"/>
</dbReference>
<evidence type="ECO:0000256" key="1">
    <source>
        <dbReference type="SAM" id="SignalP"/>
    </source>
</evidence>
<dbReference type="InterPro" id="IPR012332">
    <property type="entry name" value="Autotransporter_pectin_lyase_C"/>
</dbReference>
<dbReference type="Gene3D" id="2.160.20.20">
    <property type="match status" value="1"/>
</dbReference>
<accession>A0A9X1D2G0</accession>
<feature type="domain" description="Autotransporter" evidence="2">
    <location>
        <begin position="501"/>
        <end position="778"/>
    </location>
</feature>
<dbReference type="InterPro" id="IPR011050">
    <property type="entry name" value="Pectin_lyase_fold/virulence"/>
</dbReference>
<feature type="chain" id="PRO_5040743326" evidence="1">
    <location>
        <begin position="31"/>
        <end position="778"/>
    </location>
</feature>
<dbReference type="EMBL" id="JAFLWW010000002">
    <property type="protein sequence ID" value="MBT1155160.1"/>
    <property type="molecule type" value="Genomic_DNA"/>
</dbReference>
<dbReference type="Gene3D" id="2.40.128.130">
    <property type="entry name" value="Autotransporter beta-domain"/>
    <property type="match status" value="1"/>
</dbReference>
<reference evidence="3" key="2">
    <citation type="submission" date="2021-03" db="EMBL/GenBank/DDBJ databases">
        <authorList>
            <person name="Artuso I."/>
            <person name="Turrini P."/>
            <person name="Pirolo M."/>
            <person name="Lugli G.A."/>
            <person name="Ventura M."/>
            <person name="Visca P."/>
        </authorList>
    </citation>
    <scope>NUCLEOTIDE SEQUENCE</scope>
    <source>
        <strain evidence="3">LMG 26462</strain>
    </source>
</reference>
<dbReference type="PANTHER" id="PTHR35037:SF3">
    <property type="entry name" value="C-TERMINAL REGION OF AIDA-LIKE PROTEIN"/>
    <property type="match status" value="1"/>
</dbReference>
<sequence length="778" mass="79818">MHILRPAPARIGWLASTAMVLLGSTQAGFAACDLTPTAGNSIYVCDSGASGGLTDTDGTNSLTMPGGGTGTITGDVVFGNFVDRVEIHSGTIDGAVNQSGGADVFIMTGGVINSLNQGSALDTATISGGRIIGEFFAGDFVTMTGGRIGNVDLEQANNEMRMSGGTIDTSIEAVQGNDLLEVSGTASIGTFVDLGNGNNTFRWLGGGSIGGNVVMGNGRDTALLRGLTEASFAAGQVINGGTSASIDTLTFEGSSSSSVGRYINWETVNLNQGSAFTLDGDFVLGDALSATGSLGIDASSRLLAGAGVNAAVRAFTSGNAVTLTNAGTIDLTNGAASATDTFTVVGNYIGAGGYLRLDMVVAGDGAPSDKLVIEGGNASGSTGIVVVNLGGTGQQTNADGILVVETTSGGTTDAGAFTLASPVAYGAYEYLLFRGDATGLGDNWYLRSELVNPVDPAEPGIPLIRPETAVYSVMPPMARDVAMATLGTFHERRGEQGFLAGGDDFSTTWGRVFGSGAEQNWSGTVSPSADSTTLGIQAGLDFWRGETEAGGRNVAGLFLGYASLNADVRGAVQGQADLAAGKLDLDAYSVGGYYTHVGASGWYLDAVLMGTWFGGDANSDRSIGIDADGRVLTASLEAGVPLALSENWVFEPQAQIIWQDVSFDDADDTLSTVRFDEGRGVTGRVGARLQGTFQTSSGQLKPYLKANLWHGFDGEDVTYFDSDAIRVETGGTRLELGAGITHAFTDKVSAFAVADYTVNLGGERSRVFEGNIGLQVKW</sequence>